<dbReference type="Gene3D" id="3.90.1340.10">
    <property type="entry name" value="Phage tail collar domain"/>
    <property type="match status" value="1"/>
</dbReference>
<accession>A0ABU1W5C3</accession>
<reference evidence="2 3" key="1">
    <citation type="submission" date="2023-07" db="EMBL/GenBank/DDBJ databases">
        <title>Sorghum-associated microbial communities from plants grown in Nebraska, USA.</title>
        <authorList>
            <person name="Schachtman D."/>
        </authorList>
    </citation>
    <scope>NUCLEOTIDE SEQUENCE [LARGE SCALE GENOMIC DNA]</scope>
    <source>
        <strain evidence="2 3">4138</strain>
    </source>
</reference>
<comment type="caution">
    <text evidence="2">The sequence shown here is derived from an EMBL/GenBank/DDBJ whole genome shotgun (WGS) entry which is preliminary data.</text>
</comment>
<dbReference type="Proteomes" id="UP001257909">
    <property type="component" value="Unassembled WGS sequence"/>
</dbReference>
<sequence>MSSPFLAEIRMLPYMFAPRDWADCSGTVMPLQQNSALFALIGVIYGGNGQTNFALPDLRARAPLHVGGQSGQKPPLSYHQLGEAGGTTAVTLTVPTIPAHSHSVTAAQVRPTALIDTASNTTYLANFGGGGVAYLPDFSGANAVALNPATIGASGGQGGAALPHENRQPFLALRFCICVDGIFPMRAN</sequence>
<dbReference type="InterPro" id="IPR011083">
    <property type="entry name" value="Phage_tail_collar_dom"/>
</dbReference>
<organism evidence="2 3">
    <name type="scientific">Rheinheimera soli</name>
    <dbReference type="NCBI Taxonomy" id="443616"/>
    <lineage>
        <taxon>Bacteria</taxon>
        <taxon>Pseudomonadati</taxon>
        <taxon>Pseudomonadota</taxon>
        <taxon>Gammaproteobacteria</taxon>
        <taxon>Chromatiales</taxon>
        <taxon>Chromatiaceae</taxon>
        <taxon>Rheinheimera</taxon>
    </lineage>
</organism>
<name>A0ABU1W5C3_9GAMM</name>
<dbReference type="RefSeq" id="WP_310281873.1">
    <property type="nucleotide sequence ID" value="NZ_JAVDWR010000029.1"/>
</dbReference>
<evidence type="ECO:0000259" key="1">
    <source>
        <dbReference type="Pfam" id="PF07484"/>
    </source>
</evidence>
<proteinExistence type="predicted"/>
<gene>
    <name evidence="2" type="ORF">J2W69_004043</name>
</gene>
<feature type="domain" description="Phage tail collar" evidence="1">
    <location>
        <begin position="8"/>
        <end position="63"/>
    </location>
</feature>
<evidence type="ECO:0000313" key="3">
    <source>
        <dbReference type="Proteomes" id="UP001257909"/>
    </source>
</evidence>
<dbReference type="Pfam" id="PF07484">
    <property type="entry name" value="Collar"/>
    <property type="match status" value="1"/>
</dbReference>
<evidence type="ECO:0000313" key="2">
    <source>
        <dbReference type="EMBL" id="MDR7123060.1"/>
    </source>
</evidence>
<dbReference type="SUPFAM" id="SSF88874">
    <property type="entry name" value="Receptor-binding domain of short tail fibre protein gp12"/>
    <property type="match status" value="1"/>
</dbReference>
<dbReference type="EMBL" id="JAVDWR010000029">
    <property type="protein sequence ID" value="MDR7123060.1"/>
    <property type="molecule type" value="Genomic_DNA"/>
</dbReference>
<keyword evidence="3" id="KW-1185">Reference proteome</keyword>
<dbReference type="InterPro" id="IPR037053">
    <property type="entry name" value="Phage_tail_collar_dom_sf"/>
</dbReference>
<protein>
    <submittedName>
        <fullName evidence="2">Microcystin-dependent protein</fullName>
    </submittedName>
</protein>